<dbReference type="InterPro" id="IPR052057">
    <property type="entry name" value="IS150/IS1296_orfA-like"/>
</dbReference>
<dbReference type="GO" id="GO:0004803">
    <property type="term" value="F:transposase activity"/>
    <property type="evidence" value="ECO:0007669"/>
    <property type="project" value="InterPro"/>
</dbReference>
<reference evidence="4 5" key="1">
    <citation type="submission" date="2013-06" db="EMBL/GenBank/DDBJ databases">
        <authorList>
            <person name="Weinstock G."/>
            <person name="Sodergren E."/>
            <person name="Clifton S."/>
            <person name="Fulton L."/>
            <person name="Fulton B."/>
            <person name="Courtney L."/>
            <person name="Fronick C."/>
            <person name="Harrison M."/>
            <person name="Strong C."/>
            <person name="Farmer C."/>
            <person name="Delahaunty K."/>
            <person name="Markovic C."/>
            <person name="Hall O."/>
            <person name="Minx P."/>
            <person name="Tomlinson C."/>
            <person name="Mitreva M."/>
            <person name="Nelson J."/>
            <person name="Hou S."/>
            <person name="Wollam A."/>
            <person name="Pepin K.H."/>
            <person name="Johnson M."/>
            <person name="Bhonagiri V."/>
            <person name="Nash W.E."/>
            <person name="Warren W."/>
            <person name="Chinwalla A."/>
            <person name="Mardis E.R."/>
            <person name="Wilson R.K."/>
        </authorList>
    </citation>
    <scope>NUCLEOTIDE SEQUENCE [LARGE SCALE GENOMIC DNA]</scope>
    <source>
        <strain evidence="4 5">ATCC 51271</strain>
    </source>
</reference>
<keyword evidence="2" id="KW-0175">Coiled coil</keyword>
<name>V2Y6J0_9FIRM</name>
<dbReference type="Proteomes" id="UP000018227">
    <property type="component" value="Unassembled WGS sequence"/>
</dbReference>
<feature type="domain" description="Insertion element IS150 protein InsJ-like helix-turn-helix" evidence="3">
    <location>
        <begin position="130"/>
        <end position="182"/>
    </location>
</feature>
<dbReference type="InterPro" id="IPR002514">
    <property type="entry name" value="Transposase_8"/>
</dbReference>
<dbReference type="InterPro" id="IPR010921">
    <property type="entry name" value="Trp_repressor/repl_initiator"/>
</dbReference>
<dbReference type="AlphaFoldDB" id="V2Y6J0"/>
<feature type="domain" description="Insertion element IS150 protein InsJ-like helix-turn-helix" evidence="3">
    <location>
        <begin position="10"/>
        <end position="53"/>
    </location>
</feature>
<evidence type="ECO:0000256" key="2">
    <source>
        <dbReference type="SAM" id="Coils"/>
    </source>
</evidence>
<keyword evidence="5" id="KW-1185">Reference proteome</keyword>
<dbReference type="eggNOG" id="COG2963">
    <property type="taxonomic scope" value="Bacteria"/>
</dbReference>
<dbReference type="InterPro" id="IPR036388">
    <property type="entry name" value="WH-like_DNA-bd_sf"/>
</dbReference>
<dbReference type="GO" id="GO:0006313">
    <property type="term" value="P:DNA transposition"/>
    <property type="evidence" value="ECO:0007669"/>
    <property type="project" value="InterPro"/>
</dbReference>
<evidence type="ECO:0000256" key="1">
    <source>
        <dbReference type="ARBA" id="ARBA00038232"/>
    </source>
</evidence>
<dbReference type="EMBL" id="ACIL03000012">
    <property type="protein sequence ID" value="ESL03316.1"/>
    <property type="molecule type" value="Genomic_DNA"/>
</dbReference>
<dbReference type="HOGENOM" id="CLU_027402_17_4_9"/>
<dbReference type="Pfam" id="PF01527">
    <property type="entry name" value="HTH_Tnp_1"/>
    <property type="match status" value="1"/>
</dbReference>
<evidence type="ECO:0000259" key="3">
    <source>
        <dbReference type="Pfam" id="PF13518"/>
    </source>
</evidence>
<dbReference type="InterPro" id="IPR055247">
    <property type="entry name" value="InsJ-like_HTH"/>
</dbReference>
<sequence>MSKSKISHSEKLQTVYLILEGKESLRHAAVRLGISLSSIQQWISIYKSEGEGAFLVTVNKRYSKELKEQAVLDYLCGQGSQQEICQRYGIRSKSKLQNWIKKYNSHEELKVSRTGGTFIMTKGRKTTFDERVEIVQYCIGHDRNYAETAAKFGISYQQARNYIVKYEAGGVNALQDRRGRPKPVEKMTELEKLRAENKILRAEKERAEMEASFLKKLDKIERRRAKPGQTRTGLSGNQRRTRRAWLSDLVRSANWDL</sequence>
<comment type="similarity">
    <text evidence="1">Belongs to the IS150/IS1296 orfA family.</text>
</comment>
<dbReference type="STRING" id="592026.GCWU0000282_001476"/>
<comment type="caution">
    <text evidence="4">The sequence shown here is derived from an EMBL/GenBank/DDBJ whole genome shotgun (WGS) entry which is preliminary data.</text>
</comment>
<organism evidence="4 5">
    <name type="scientific">Catonella morbi ATCC 51271</name>
    <dbReference type="NCBI Taxonomy" id="592026"/>
    <lineage>
        <taxon>Bacteria</taxon>
        <taxon>Bacillati</taxon>
        <taxon>Bacillota</taxon>
        <taxon>Clostridia</taxon>
        <taxon>Lachnospirales</taxon>
        <taxon>Lachnospiraceae</taxon>
        <taxon>Catonella</taxon>
    </lineage>
</organism>
<dbReference type="GO" id="GO:0043565">
    <property type="term" value="F:sequence-specific DNA binding"/>
    <property type="evidence" value="ECO:0007669"/>
    <property type="project" value="InterPro"/>
</dbReference>
<accession>V2Y6J0</accession>
<dbReference type="PANTHER" id="PTHR33795:SF1">
    <property type="entry name" value="INSERTION ELEMENT IS150 PROTEIN INSJ"/>
    <property type="match status" value="1"/>
</dbReference>
<evidence type="ECO:0000313" key="5">
    <source>
        <dbReference type="Proteomes" id="UP000018227"/>
    </source>
</evidence>
<dbReference type="SUPFAM" id="SSF48295">
    <property type="entry name" value="TrpR-like"/>
    <property type="match status" value="3"/>
</dbReference>
<dbReference type="PANTHER" id="PTHR33795">
    <property type="entry name" value="INSERTION ELEMENT IS150 PROTEIN INSJ"/>
    <property type="match status" value="1"/>
</dbReference>
<dbReference type="Pfam" id="PF13518">
    <property type="entry name" value="HTH_28"/>
    <property type="match status" value="2"/>
</dbReference>
<proteinExistence type="inferred from homology"/>
<evidence type="ECO:0000313" key="4">
    <source>
        <dbReference type="EMBL" id="ESL03316.1"/>
    </source>
</evidence>
<dbReference type="RefSeq" id="WP_023354355.1">
    <property type="nucleotide sequence ID" value="NZ_KI535367.1"/>
</dbReference>
<protein>
    <submittedName>
        <fullName evidence="4">Transposase</fullName>
    </submittedName>
</protein>
<gene>
    <name evidence="4" type="ORF">GCWU0000282_001476</name>
</gene>
<feature type="coiled-coil region" evidence="2">
    <location>
        <begin position="185"/>
        <end position="217"/>
    </location>
</feature>
<dbReference type="Gene3D" id="1.10.10.10">
    <property type="entry name" value="Winged helix-like DNA-binding domain superfamily/Winged helix DNA-binding domain"/>
    <property type="match status" value="2"/>
</dbReference>